<dbReference type="Gene3D" id="3.30.40.10">
    <property type="entry name" value="Zinc/RING finger domain, C3HC4 (zinc finger)"/>
    <property type="match status" value="1"/>
</dbReference>
<gene>
    <name evidence="3" type="ORF">ABVK25_001495</name>
</gene>
<dbReference type="InterPro" id="IPR013083">
    <property type="entry name" value="Znf_RING/FYVE/PHD"/>
</dbReference>
<proteinExistence type="predicted"/>
<dbReference type="SUPFAM" id="SSF57850">
    <property type="entry name" value="RING/U-box"/>
    <property type="match status" value="1"/>
</dbReference>
<dbReference type="Pfam" id="PF13639">
    <property type="entry name" value="zf-RING_2"/>
    <property type="match status" value="1"/>
</dbReference>
<evidence type="ECO:0000256" key="1">
    <source>
        <dbReference type="PROSITE-ProRule" id="PRU00175"/>
    </source>
</evidence>
<evidence type="ECO:0000259" key="2">
    <source>
        <dbReference type="PROSITE" id="PS50089"/>
    </source>
</evidence>
<sequence>MAEQLFHHLAQIPITDLPPISECPICKDEYYTTNEVCSSEIAVILACQHVTGGSCIKSWLSPTKEAKNSCLYCRREFFSPQTSPELDDGHGNDEFGRIMDPLDADWDAQADARQTRRPRERQLYRRFTRTGTRLPPLIPGDGRLPSIQHEALFQELER</sequence>
<evidence type="ECO:0000313" key="4">
    <source>
        <dbReference type="Proteomes" id="UP001590951"/>
    </source>
</evidence>
<accession>A0ABR4BPG8</accession>
<name>A0ABR4BPG8_9LECA</name>
<feature type="domain" description="RING-type" evidence="2">
    <location>
        <begin position="23"/>
        <end position="74"/>
    </location>
</feature>
<comment type="caution">
    <text evidence="3">The sequence shown here is derived from an EMBL/GenBank/DDBJ whole genome shotgun (WGS) entry which is preliminary data.</text>
</comment>
<keyword evidence="1" id="KW-0862">Zinc</keyword>
<dbReference type="Proteomes" id="UP001590951">
    <property type="component" value="Unassembled WGS sequence"/>
</dbReference>
<organism evidence="3 4">
    <name type="scientific">Lepraria finkii</name>
    <dbReference type="NCBI Taxonomy" id="1340010"/>
    <lineage>
        <taxon>Eukaryota</taxon>
        <taxon>Fungi</taxon>
        <taxon>Dikarya</taxon>
        <taxon>Ascomycota</taxon>
        <taxon>Pezizomycotina</taxon>
        <taxon>Lecanoromycetes</taxon>
        <taxon>OSLEUM clade</taxon>
        <taxon>Lecanoromycetidae</taxon>
        <taxon>Lecanorales</taxon>
        <taxon>Lecanorineae</taxon>
        <taxon>Stereocaulaceae</taxon>
        <taxon>Lepraria</taxon>
    </lineage>
</organism>
<protein>
    <recommendedName>
        <fullName evidence="2">RING-type domain-containing protein</fullName>
    </recommendedName>
</protein>
<keyword evidence="4" id="KW-1185">Reference proteome</keyword>
<reference evidence="3 4" key="1">
    <citation type="submission" date="2024-09" db="EMBL/GenBank/DDBJ databases">
        <title>Rethinking Asexuality: The Enigmatic Case of Functional Sexual Genes in Lepraria (Stereocaulaceae).</title>
        <authorList>
            <person name="Doellman M."/>
            <person name="Sun Y."/>
            <person name="Barcenas-Pena A."/>
            <person name="Lumbsch H.T."/>
            <person name="Grewe F."/>
        </authorList>
    </citation>
    <scope>NUCLEOTIDE SEQUENCE [LARGE SCALE GENOMIC DNA]</scope>
    <source>
        <strain evidence="3 4">Grewe 0041</strain>
    </source>
</reference>
<dbReference type="EMBL" id="JBHFEH010000003">
    <property type="protein sequence ID" value="KAL2057878.1"/>
    <property type="molecule type" value="Genomic_DNA"/>
</dbReference>
<keyword evidence="1" id="KW-0479">Metal-binding</keyword>
<evidence type="ECO:0000313" key="3">
    <source>
        <dbReference type="EMBL" id="KAL2057878.1"/>
    </source>
</evidence>
<dbReference type="InterPro" id="IPR001841">
    <property type="entry name" value="Znf_RING"/>
</dbReference>
<dbReference type="PROSITE" id="PS50089">
    <property type="entry name" value="ZF_RING_2"/>
    <property type="match status" value="1"/>
</dbReference>
<keyword evidence="1" id="KW-0863">Zinc-finger</keyword>